<reference evidence="1" key="1">
    <citation type="submission" date="2007-03" db="EMBL/GenBank/DDBJ databases">
        <title>Annotation of Culex pipiens quinquefasciatus.</title>
        <authorList>
            <consortium name="The Broad Institute Genome Sequencing Platform"/>
            <person name="Atkinson P.W."/>
            <person name="Hemingway J."/>
            <person name="Christensen B.M."/>
            <person name="Higgs S."/>
            <person name="Kodira C."/>
            <person name="Hannick L."/>
            <person name="Megy K."/>
            <person name="O'Leary S."/>
            <person name="Pearson M."/>
            <person name="Haas B.J."/>
            <person name="Mauceli E."/>
            <person name="Wortman J.R."/>
            <person name="Lee N.H."/>
            <person name="Guigo R."/>
            <person name="Stanke M."/>
            <person name="Alvarado L."/>
            <person name="Amedeo P."/>
            <person name="Antoine C.H."/>
            <person name="Arensburger P."/>
            <person name="Bidwell S.L."/>
            <person name="Crawford M."/>
            <person name="Camaro F."/>
            <person name="Devon K."/>
            <person name="Engels R."/>
            <person name="Hammond M."/>
            <person name="Howarth C."/>
            <person name="Koehrsen M."/>
            <person name="Lawson D."/>
            <person name="Montgomery P."/>
            <person name="Nene V."/>
            <person name="Nusbaum C."/>
            <person name="Puiu D."/>
            <person name="Romero-Severson J."/>
            <person name="Severson D.W."/>
            <person name="Shumway M."/>
            <person name="Sisk P."/>
            <person name="Stolte C."/>
            <person name="Zeng Q."/>
            <person name="Eisenstadt E."/>
            <person name="Fraser-Liggett C."/>
            <person name="Strausberg R."/>
            <person name="Galagan J."/>
            <person name="Birren B."/>
            <person name="Collins F.H."/>
        </authorList>
    </citation>
    <scope>NUCLEOTIDE SEQUENCE [LARGE SCALE GENOMIC DNA]</scope>
    <source>
        <strain evidence="1">JHB</strain>
    </source>
</reference>
<dbReference type="VEuPathDB" id="VectorBase:CPIJ011385"/>
<proteinExistence type="predicted"/>
<dbReference type="AlphaFoldDB" id="B0WW51"/>
<accession>B0WW51</accession>
<dbReference type="EMBL" id="DS232137">
    <property type="protein sequence ID" value="EDS35883.1"/>
    <property type="molecule type" value="Genomic_DNA"/>
</dbReference>
<protein>
    <recommendedName>
        <fullName evidence="4">Phosphotransferase</fullName>
    </recommendedName>
</protein>
<dbReference type="HOGENOM" id="CLU_2388394_0_0_1"/>
<name>B0WW51_CULQU</name>
<keyword evidence="3" id="KW-1185">Reference proteome</keyword>
<sequence length="94" mass="10440">MEVGSWKLEVGSWKMEVGSWKLEVGNWKLEVGSWKLEVGTHDTALETTTVANEWCLPSAQVNQHSLSSDPGTCPEYLLDFSEASAAVPCEQFKH</sequence>
<dbReference type="KEGG" id="cqu:CpipJ_CPIJ011385"/>
<organism>
    <name type="scientific">Culex quinquefasciatus</name>
    <name type="common">Southern house mosquito</name>
    <name type="synonym">Culex pungens</name>
    <dbReference type="NCBI Taxonomy" id="7176"/>
    <lineage>
        <taxon>Eukaryota</taxon>
        <taxon>Metazoa</taxon>
        <taxon>Ecdysozoa</taxon>
        <taxon>Arthropoda</taxon>
        <taxon>Hexapoda</taxon>
        <taxon>Insecta</taxon>
        <taxon>Pterygota</taxon>
        <taxon>Neoptera</taxon>
        <taxon>Endopterygota</taxon>
        <taxon>Diptera</taxon>
        <taxon>Nematocera</taxon>
        <taxon>Culicoidea</taxon>
        <taxon>Culicidae</taxon>
        <taxon>Culicinae</taxon>
        <taxon>Culicini</taxon>
        <taxon>Culex</taxon>
        <taxon>Culex</taxon>
    </lineage>
</organism>
<evidence type="ECO:0008006" key="4">
    <source>
        <dbReference type="Google" id="ProtNLM"/>
    </source>
</evidence>
<evidence type="ECO:0000313" key="2">
    <source>
        <dbReference type="EnsemblMetazoa" id="CPIJ011385-PA"/>
    </source>
</evidence>
<gene>
    <name evidence="2" type="primary">6044051</name>
    <name evidence="1" type="ORF">CpipJ_CPIJ011385</name>
</gene>
<dbReference type="Proteomes" id="UP000002320">
    <property type="component" value="Unassembled WGS sequence"/>
</dbReference>
<evidence type="ECO:0000313" key="1">
    <source>
        <dbReference type="EMBL" id="EDS35883.1"/>
    </source>
</evidence>
<dbReference type="EnsemblMetazoa" id="CPIJ011385-RA">
    <property type="protein sequence ID" value="CPIJ011385-PA"/>
    <property type="gene ID" value="CPIJ011385"/>
</dbReference>
<reference evidence="2" key="2">
    <citation type="submission" date="2021-02" db="UniProtKB">
        <authorList>
            <consortium name="EnsemblMetazoa"/>
        </authorList>
    </citation>
    <scope>IDENTIFICATION</scope>
    <source>
        <strain evidence="2">JHB</strain>
    </source>
</reference>
<dbReference type="InParanoid" id="B0WW51"/>
<evidence type="ECO:0000313" key="3">
    <source>
        <dbReference type="Proteomes" id="UP000002320"/>
    </source>
</evidence>